<organism evidence="2 3">
    <name type="scientific">[Clostridium] cellulosi</name>
    <dbReference type="NCBI Taxonomy" id="29343"/>
    <lineage>
        <taxon>Bacteria</taxon>
        <taxon>Bacillati</taxon>
        <taxon>Bacillota</taxon>
        <taxon>Clostridia</taxon>
        <taxon>Eubacteriales</taxon>
        <taxon>Oscillospiraceae</taxon>
        <taxon>Oscillospiraceae incertae sedis</taxon>
    </lineage>
</organism>
<evidence type="ECO:0008006" key="4">
    <source>
        <dbReference type="Google" id="ProtNLM"/>
    </source>
</evidence>
<reference evidence="3" key="1">
    <citation type="submission" date="2014-07" db="EMBL/GenBank/DDBJ databases">
        <authorList>
            <person name="Wibberg D."/>
        </authorList>
    </citation>
    <scope>NUCLEOTIDE SEQUENCE [LARGE SCALE GENOMIC DNA]</scope>
    <source>
        <strain evidence="3">DG5</strain>
    </source>
</reference>
<dbReference type="PATRIC" id="fig|29343.3.peg.1644"/>
<dbReference type="Proteomes" id="UP000032431">
    <property type="component" value="Chromosome I"/>
</dbReference>
<keyword evidence="1" id="KW-0732">Signal</keyword>
<dbReference type="EMBL" id="LM995447">
    <property type="protein sequence ID" value="CDZ24669.1"/>
    <property type="molecule type" value="Genomic_DNA"/>
</dbReference>
<keyword evidence="3" id="KW-1185">Reference proteome</keyword>
<dbReference type="AlphaFoldDB" id="A0A078KU78"/>
<evidence type="ECO:0000256" key="1">
    <source>
        <dbReference type="SAM" id="SignalP"/>
    </source>
</evidence>
<feature type="signal peptide" evidence="1">
    <location>
        <begin position="1"/>
        <end position="21"/>
    </location>
</feature>
<sequence length="176" mass="19516">MRVRILLSFLVIALAAMFLYACNTQQPKSQNVQTSSVISQISHSTEAEPNYNASLKDQAKIYNSTPSRVALAMLICKLDNSYFYTDIVTLDAKELFDILRDSAVDNNITLESLNTRYGLLDILAAENIYITISSNNVTFTSSPEVASEKAAEKKHSTDSSKSDAWIEKFQTAITSN</sequence>
<name>A0A078KU78_9FIRM</name>
<protein>
    <recommendedName>
        <fullName evidence="4">Secreted protein</fullName>
    </recommendedName>
</protein>
<evidence type="ECO:0000313" key="3">
    <source>
        <dbReference type="Proteomes" id="UP000032431"/>
    </source>
</evidence>
<evidence type="ECO:0000313" key="2">
    <source>
        <dbReference type="EMBL" id="CDZ24669.1"/>
    </source>
</evidence>
<gene>
    <name evidence="2" type="ORF">CCDG5_1559</name>
</gene>
<dbReference type="HOGENOM" id="CLU_1522605_0_0_9"/>
<proteinExistence type="predicted"/>
<feature type="chain" id="PRO_5001740560" description="Secreted protein" evidence="1">
    <location>
        <begin position="22"/>
        <end position="176"/>
    </location>
</feature>
<accession>A0A078KU78</accession>
<dbReference type="PROSITE" id="PS51257">
    <property type="entry name" value="PROKAR_LIPOPROTEIN"/>
    <property type="match status" value="1"/>
</dbReference>
<dbReference type="KEGG" id="ccel:CCDG5_1559"/>